<dbReference type="EMBL" id="AAWS01000015">
    <property type="protein sequence ID" value="EAY28503.1"/>
    <property type="molecule type" value="Genomic_DNA"/>
</dbReference>
<keyword evidence="12" id="KW-0963">Cytoplasm</keyword>
<evidence type="ECO:0000259" key="14">
    <source>
        <dbReference type="Pfam" id="PF08544"/>
    </source>
</evidence>
<keyword evidence="6 12" id="KW-0808">Transferase</keyword>
<dbReference type="InterPro" id="IPR014721">
    <property type="entry name" value="Ribsml_uS5_D2-typ_fold_subgr"/>
</dbReference>
<keyword evidence="16" id="KW-1185">Reference proteome</keyword>
<evidence type="ECO:0000256" key="12">
    <source>
        <dbReference type="HAMAP-Rule" id="MF_00384"/>
    </source>
</evidence>
<dbReference type="PANTHER" id="PTHR20861">
    <property type="entry name" value="HOMOSERINE/4-DIPHOSPHOCYTIDYL-2-C-METHYL-D-ERYTHRITOL KINASE"/>
    <property type="match status" value="1"/>
</dbReference>
<evidence type="ECO:0000256" key="8">
    <source>
        <dbReference type="ARBA" id="ARBA00022741"/>
    </source>
</evidence>
<keyword evidence="10 12" id="KW-0067">ATP-binding</keyword>
<dbReference type="UniPathway" id="UPA00050">
    <property type="reaction ID" value="UER00064"/>
</dbReference>
<keyword evidence="8 12" id="KW-0547">Nucleotide-binding</keyword>
<dbReference type="PANTHER" id="PTHR20861:SF1">
    <property type="entry name" value="HOMOSERINE KINASE"/>
    <property type="match status" value="1"/>
</dbReference>
<keyword evidence="7 12" id="KW-0791">Threonine biosynthesis</keyword>
<dbReference type="GO" id="GO:0005524">
    <property type="term" value="F:ATP binding"/>
    <property type="evidence" value="ECO:0007669"/>
    <property type="project" value="UniProtKB-UniRule"/>
</dbReference>
<evidence type="ECO:0000256" key="1">
    <source>
        <dbReference type="ARBA" id="ARBA00005015"/>
    </source>
</evidence>
<dbReference type="InterPro" id="IPR036554">
    <property type="entry name" value="GHMP_kinase_C_sf"/>
</dbReference>
<dbReference type="NCBIfam" id="TIGR00191">
    <property type="entry name" value="thrB"/>
    <property type="match status" value="1"/>
</dbReference>
<evidence type="ECO:0000256" key="4">
    <source>
        <dbReference type="ARBA" id="ARBA00017858"/>
    </source>
</evidence>
<feature type="domain" description="GHMP kinase N-terminal" evidence="13">
    <location>
        <begin position="67"/>
        <end position="150"/>
    </location>
</feature>
<dbReference type="GO" id="GO:0004413">
    <property type="term" value="F:homoserine kinase activity"/>
    <property type="evidence" value="ECO:0007669"/>
    <property type="project" value="UniProtKB-UniRule"/>
</dbReference>
<evidence type="ECO:0000256" key="9">
    <source>
        <dbReference type="ARBA" id="ARBA00022777"/>
    </source>
</evidence>
<evidence type="ECO:0000313" key="15">
    <source>
        <dbReference type="EMBL" id="EAY28503.1"/>
    </source>
</evidence>
<dbReference type="InterPro" id="IPR013750">
    <property type="entry name" value="GHMP_kinase_C_dom"/>
</dbReference>
<evidence type="ECO:0000256" key="7">
    <source>
        <dbReference type="ARBA" id="ARBA00022697"/>
    </source>
</evidence>
<dbReference type="eggNOG" id="COG0083">
    <property type="taxonomic scope" value="Bacteria"/>
</dbReference>
<reference evidence="15 16" key="1">
    <citation type="submission" date="2007-01" db="EMBL/GenBank/DDBJ databases">
        <authorList>
            <person name="Haygood M."/>
            <person name="Podell S."/>
            <person name="Anderson C."/>
            <person name="Hopkinson B."/>
            <person name="Roe K."/>
            <person name="Barbeau K."/>
            <person name="Gaasterland T."/>
            <person name="Ferriera S."/>
            <person name="Johnson J."/>
            <person name="Kravitz S."/>
            <person name="Beeson K."/>
            <person name="Sutton G."/>
            <person name="Rogers Y.-H."/>
            <person name="Friedman R."/>
            <person name="Frazier M."/>
            <person name="Venter J.C."/>
        </authorList>
    </citation>
    <scope>NUCLEOTIDE SEQUENCE [LARGE SCALE GENOMIC DNA]</scope>
    <source>
        <strain evidence="15 16">ATCC 23134</strain>
    </source>
</reference>
<proteinExistence type="inferred from homology"/>
<dbReference type="EC" id="2.7.1.39" evidence="3 12"/>
<dbReference type="GO" id="GO:0005737">
    <property type="term" value="C:cytoplasm"/>
    <property type="evidence" value="ECO:0007669"/>
    <property type="project" value="UniProtKB-SubCell"/>
</dbReference>
<organism evidence="15 16">
    <name type="scientific">Microscilla marina ATCC 23134</name>
    <dbReference type="NCBI Taxonomy" id="313606"/>
    <lineage>
        <taxon>Bacteria</taxon>
        <taxon>Pseudomonadati</taxon>
        <taxon>Bacteroidota</taxon>
        <taxon>Cytophagia</taxon>
        <taxon>Cytophagales</taxon>
        <taxon>Microscillaceae</taxon>
        <taxon>Microscilla</taxon>
    </lineage>
</organism>
<dbReference type="Pfam" id="PF08544">
    <property type="entry name" value="GHMP_kinases_C"/>
    <property type="match status" value="1"/>
</dbReference>
<comment type="catalytic activity">
    <reaction evidence="11 12">
        <text>L-homoserine + ATP = O-phospho-L-homoserine + ADP + H(+)</text>
        <dbReference type="Rhea" id="RHEA:13985"/>
        <dbReference type="ChEBI" id="CHEBI:15378"/>
        <dbReference type="ChEBI" id="CHEBI:30616"/>
        <dbReference type="ChEBI" id="CHEBI:57476"/>
        <dbReference type="ChEBI" id="CHEBI:57590"/>
        <dbReference type="ChEBI" id="CHEBI:456216"/>
        <dbReference type="EC" id="2.7.1.39"/>
    </reaction>
</comment>
<dbReference type="Gene3D" id="3.30.70.890">
    <property type="entry name" value="GHMP kinase, C-terminal domain"/>
    <property type="match status" value="1"/>
</dbReference>
<keyword evidence="9 12" id="KW-0418">Kinase</keyword>
<dbReference type="AlphaFoldDB" id="A1ZLX1"/>
<dbReference type="SUPFAM" id="SSF55060">
    <property type="entry name" value="GHMP Kinase, C-terminal domain"/>
    <property type="match status" value="1"/>
</dbReference>
<dbReference type="InterPro" id="IPR020568">
    <property type="entry name" value="Ribosomal_Su5_D2-typ_SF"/>
</dbReference>
<evidence type="ECO:0000256" key="6">
    <source>
        <dbReference type="ARBA" id="ARBA00022679"/>
    </source>
</evidence>
<comment type="function">
    <text evidence="12">Catalyzes the ATP-dependent phosphorylation of L-homoserine to L-homoserine phosphate.</text>
</comment>
<dbReference type="InterPro" id="IPR000870">
    <property type="entry name" value="Homoserine_kinase"/>
</dbReference>
<dbReference type="Gene3D" id="3.30.230.10">
    <property type="match status" value="1"/>
</dbReference>
<dbReference type="SUPFAM" id="SSF54211">
    <property type="entry name" value="Ribosomal protein S5 domain 2-like"/>
    <property type="match status" value="1"/>
</dbReference>
<feature type="binding site" evidence="12">
    <location>
        <begin position="91"/>
        <end position="101"/>
    </location>
    <ligand>
        <name>ATP</name>
        <dbReference type="ChEBI" id="CHEBI:30616"/>
    </ligand>
</feature>
<name>A1ZLX1_MICM2</name>
<dbReference type="PRINTS" id="PR00958">
    <property type="entry name" value="HOMSERKINASE"/>
</dbReference>
<comment type="subcellular location">
    <subcellularLocation>
        <location evidence="12">Cytoplasm</location>
    </subcellularLocation>
</comment>
<evidence type="ECO:0000313" key="16">
    <source>
        <dbReference type="Proteomes" id="UP000004095"/>
    </source>
</evidence>
<dbReference type="Proteomes" id="UP000004095">
    <property type="component" value="Unassembled WGS sequence"/>
</dbReference>
<dbReference type="Pfam" id="PF00288">
    <property type="entry name" value="GHMP_kinases_N"/>
    <property type="match status" value="1"/>
</dbReference>
<evidence type="ECO:0000259" key="13">
    <source>
        <dbReference type="Pfam" id="PF00288"/>
    </source>
</evidence>
<sequence length="310" mass="32398">MGKKIKVFAPATVANVACGYDVLGFAIDSPGDEVVVELKDEPGVEIVAITGDGGKLPTDTTSNTAGVAMQQLIKKTDYEGGAKVWLHKKMPLGSGLGSSAASSAAGAFAMNQLLDKPFTSAELVPFAMEGERLACGAAHADNVAPALMGGFVLIRSYAPLDIVPIDTPESLYCTVIHPQIEVATKDARQILKKDIPLTDAVTQWGNVAGLIAGLYRKDYGLISRSLQDVVIEPVRSLLIPSFGEIKAASLKAGALGCGISGSGPSIFSLCQHQEVALEIAHIQAKIFADMGVTSETYTSAINQNGPIVMK</sequence>
<comment type="similarity">
    <text evidence="2 12">Belongs to the GHMP kinase family. Homoserine kinase subfamily.</text>
</comment>
<dbReference type="OrthoDB" id="9769912at2"/>
<evidence type="ECO:0000256" key="5">
    <source>
        <dbReference type="ARBA" id="ARBA00022605"/>
    </source>
</evidence>
<dbReference type="HAMAP" id="MF_00384">
    <property type="entry name" value="Homoser_kinase"/>
    <property type="match status" value="1"/>
</dbReference>
<protein>
    <recommendedName>
        <fullName evidence="4 12">Homoserine kinase</fullName>
        <shortName evidence="12">HK</shortName>
        <shortName evidence="12">HSK</shortName>
        <ecNumber evidence="3 12">2.7.1.39</ecNumber>
    </recommendedName>
</protein>
<accession>A1ZLX1</accession>
<keyword evidence="5 12" id="KW-0028">Amino-acid biosynthesis</keyword>
<gene>
    <name evidence="12" type="primary">thrB</name>
    <name evidence="15" type="ORF">M23134_04350</name>
</gene>
<dbReference type="RefSeq" id="WP_002697720.1">
    <property type="nucleotide sequence ID" value="NZ_AAWS01000015.1"/>
</dbReference>
<dbReference type="PIRSF" id="PIRSF000676">
    <property type="entry name" value="Homoser_kin"/>
    <property type="match status" value="1"/>
</dbReference>
<comment type="caution">
    <text evidence="15">The sequence shown here is derived from an EMBL/GenBank/DDBJ whole genome shotgun (WGS) entry which is preliminary data.</text>
</comment>
<dbReference type="InterPro" id="IPR006204">
    <property type="entry name" value="GHMP_kinase_N_dom"/>
</dbReference>
<evidence type="ECO:0000256" key="10">
    <source>
        <dbReference type="ARBA" id="ARBA00022840"/>
    </source>
</evidence>
<evidence type="ECO:0000256" key="2">
    <source>
        <dbReference type="ARBA" id="ARBA00007370"/>
    </source>
</evidence>
<dbReference type="InterPro" id="IPR006203">
    <property type="entry name" value="GHMP_knse_ATP-bd_CS"/>
</dbReference>
<dbReference type="PROSITE" id="PS00627">
    <property type="entry name" value="GHMP_KINASES_ATP"/>
    <property type="match status" value="1"/>
</dbReference>
<feature type="domain" description="GHMP kinase C-terminal" evidence="14">
    <location>
        <begin position="211"/>
        <end position="281"/>
    </location>
</feature>
<dbReference type="GO" id="GO:0009088">
    <property type="term" value="P:threonine biosynthetic process"/>
    <property type="evidence" value="ECO:0007669"/>
    <property type="project" value="UniProtKB-UniRule"/>
</dbReference>
<dbReference type="NCBIfam" id="NF002288">
    <property type="entry name" value="PRK01212.1-4"/>
    <property type="match status" value="1"/>
</dbReference>
<evidence type="ECO:0000256" key="3">
    <source>
        <dbReference type="ARBA" id="ARBA00012078"/>
    </source>
</evidence>
<comment type="pathway">
    <text evidence="1 12">Amino-acid biosynthesis; L-threonine biosynthesis; L-threonine from L-aspartate: step 4/5.</text>
</comment>
<evidence type="ECO:0000256" key="11">
    <source>
        <dbReference type="ARBA" id="ARBA00049375"/>
    </source>
</evidence>